<accession>A0A0X8X7G4</accession>
<dbReference type="Gene3D" id="3.40.250.10">
    <property type="entry name" value="Rhodanese-like domain"/>
    <property type="match status" value="1"/>
</dbReference>
<sequence length="100" mass="10941">MHSPIEANELLHRMNAGESLNLLDVRGVIEFHTYNIGGNNIPLPVLAKTADSTGYNKKDEIIVICKVGLRSETASRILKDAGFENVRNLTGGLIALQKLK</sequence>
<evidence type="ECO:0000313" key="1">
    <source>
        <dbReference type="EMBL" id="BAU54849.1"/>
    </source>
</evidence>
<dbReference type="PANTHER" id="PTHR43031:SF1">
    <property type="entry name" value="PYRIDINE NUCLEOTIDE-DISULPHIDE OXIDOREDUCTASE"/>
    <property type="match status" value="1"/>
</dbReference>
<dbReference type="RefSeq" id="WP_096352945.1">
    <property type="nucleotide sequence ID" value="NZ_AP017313.1"/>
</dbReference>
<proteinExistence type="predicted"/>
<dbReference type="PROSITE" id="PS50206">
    <property type="entry name" value="RHODANESE_3"/>
    <property type="match status" value="1"/>
</dbReference>
<evidence type="ECO:0000313" key="2">
    <source>
        <dbReference type="Proteomes" id="UP000218263"/>
    </source>
</evidence>
<keyword evidence="2" id="KW-1185">Reference proteome</keyword>
<dbReference type="PANTHER" id="PTHR43031">
    <property type="entry name" value="FAD-DEPENDENT OXIDOREDUCTASE"/>
    <property type="match status" value="1"/>
</dbReference>
<dbReference type="CDD" id="cd00158">
    <property type="entry name" value="RHOD"/>
    <property type="match status" value="1"/>
</dbReference>
<keyword evidence="1" id="KW-0548">Nucleotidyltransferase</keyword>
<dbReference type="AlphaFoldDB" id="A0A0X8X7G4"/>
<keyword evidence="1" id="KW-0808">Transferase</keyword>
<dbReference type="InterPro" id="IPR050229">
    <property type="entry name" value="GlpE_sulfurtransferase"/>
</dbReference>
<gene>
    <name evidence="1" type="primary">moeZ_2</name>
    <name evidence="1" type="ORF">MgSA37_03028</name>
</gene>
<dbReference type="InterPro" id="IPR001763">
    <property type="entry name" value="Rhodanese-like_dom"/>
</dbReference>
<organism evidence="1 2">
    <name type="scientific">Mucilaginibacter gotjawali</name>
    <dbReference type="NCBI Taxonomy" id="1550579"/>
    <lineage>
        <taxon>Bacteria</taxon>
        <taxon>Pseudomonadati</taxon>
        <taxon>Bacteroidota</taxon>
        <taxon>Sphingobacteriia</taxon>
        <taxon>Sphingobacteriales</taxon>
        <taxon>Sphingobacteriaceae</taxon>
        <taxon>Mucilaginibacter</taxon>
    </lineage>
</organism>
<dbReference type="SUPFAM" id="SSF52821">
    <property type="entry name" value="Rhodanese/Cell cycle control phosphatase"/>
    <property type="match status" value="1"/>
</dbReference>
<dbReference type="InterPro" id="IPR036873">
    <property type="entry name" value="Rhodanese-like_dom_sf"/>
</dbReference>
<name>A0A0X8X7G4_9SPHI</name>
<dbReference type="OrthoDB" id="9808735at2"/>
<dbReference type="Pfam" id="PF00581">
    <property type="entry name" value="Rhodanese"/>
    <property type="match status" value="1"/>
</dbReference>
<dbReference type="EMBL" id="AP017313">
    <property type="protein sequence ID" value="BAU54849.1"/>
    <property type="molecule type" value="Genomic_DNA"/>
</dbReference>
<reference evidence="1 2" key="1">
    <citation type="submission" date="2015-12" db="EMBL/GenBank/DDBJ databases">
        <title>Genome sequence of Mucilaginibacter gotjawali.</title>
        <authorList>
            <person name="Lee J.S."/>
            <person name="Lee K.C."/>
            <person name="Kim K.K."/>
            <person name="Lee B.W."/>
        </authorList>
    </citation>
    <scope>NUCLEOTIDE SEQUENCE [LARGE SCALE GENOMIC DNA]</scope>
    <source>
        <strain evidence="1 2">SA3-7</strain>
    </source>
</reference>
<dbReference type="Proteomes" id="UP000218263">
    <property type="component" value="Chromosome"/>
</dbReference>
<dbReference type="KEGG" id="mgot:MgSA37_03028"/>
<dbReference type="SMART" id="SM00450">
    <property type="entry name" value="RHOD"/>
    <property type="match status" value="1"/>
</dbReference>
<protein>
    <submittedName>
        <fullName evidence="1">Putative adenylyltransferase/sulfurtransferase MoeZ</fullName>
    </submittedName>
</protein>
<dbReference type="GO" id="GO:0016779">
    <property type="term" value="F:nucleotidyltransferase activity"/>
    <property type="evidence" value="ECO:0007669"/>
    <property type="project" value="UniProtKB-KW"/>
</dbReference>